<keyword evidence="3 4" id="KW-0732">Signal</keyword>
<dbReference type="eggNOG" id="COG1879">
    <property type="taxonomic scope" value="Bacteria"/>
</dbReference>
<name>A7NHN6_ROSCS</name>
<organism evidence="6 7">
    <name type="scientific">Roseiflexus castenholzii (strain DSM 13941 / HLO8)</name>
    <dbReference type="NCBI Taxonomy" id="383372"/>
    <lineage>
        <taxon>Bacteria</taxon>
        <taxon>Bacillati</taxon>
        <taxon>Chloroflexota</taxon>
        <taxon>Chloroflexia</taxon>
        <taxon>Chloroflexales</taxon>
        <taxon>Roseiflexineae</taxon>
        <taxon>Roseiflexaceae</taxon>
        <taxon>Roseiflexus</taxon>
    </lineage>
</organism>
<comment type="subcellular location">
    <subcellularLocation>
        <location evidence="1">Cell envelope</location>
    </subcellularLocation>
</comment>
<evidence type="ECO:0000256" key="4">
    <source>
        <dbReference type="SAM" id="SignalP"/>
    </source>
</evidence>
<protein>
    <submittedName>
        <fullName evidence="6">Periplasmic binding protein/LacI transcriptional regulator</fullName>
    </submittedName>
</protein>
<evidence type="ECO:0000256" key="1">
    <source>
        <dbReference type="ARBA" id="ARBA00004196"/>
    </source>
</evidence>
<dbReference type="GO" id="GO:0030246">
    <property type="term" value="F:carbohydrate binding"/>
    <property type="evidence" value="ECO:0007669"/>
    <property type="project" value="UniProtKB-ARBA"/>
</dbReference>
<accession>A7NHN6</accession>
<dbReference type="PROSITE" id="PS51257">
    <property type="entry name" value="PROKAR_LIPOPROTEIN"/>
    <property type="match status" value="1"/>
</dbReference>
<dbReference type="InterPro" id="IPR028082">
    <property type="entry name" value="Peripla_BP_I"/>
</dbReference>
<dbReference type="SUPFAM" id="SSF53822">
    <property type="entry name" value="Periplasmic binding protein-like I"/>
    <property type="match status" value="1"/>
</dbReference>
<evidence type="ECO:0000259" key="5">
    <source>
        <dbReference type="Pfam" id="PF13407"/>
    </source>
</evidence>
<dbReference type="OrthoDB" id="9814427at2"/>
<dbReference type="PANTHER" id="PTHR46847">
    <property type="entry name" value="D-ALLOSE-BINDING PERIPLASMIC PROTEIN-RELATED"/>
    <property type="match status" value="1"/>
</dbReference>
<evidence type="ECO:0000256" key="3">
    <source>
        <dbReference type="ARBA" id="ARBA00022729"/>
    </source>
</evidence>
<dbReference type="InterPro" id="IPR025997">
    <property type="entry name" value="SBP_2_dom"/>
</dbReference>
<dbReference type="GO" id="GO:0030313">
    <property type="term" value="C:cell envelope"/>
    <property type="evidence" value="ECO:0007669"/>
    <property type="project" value="UniProtKB-SubCell"/>
</dbReference>
<dbReference type="RefSeq" id="WP_012119413.1">
    <property type="nucleotide sequence ID" value="NC_009767.1"/>
</dbReference>
<dbReference type="CDD" id="cd06308">
    <property type="entry name" value="PBP1_sensor_kinase-like"/>
    <property type="match status" value="1"/>
</dbReference>
<sequence length="330" mass="36336">MPTLTSRHMPLFLLMLIVALTACTAPTSAPTGNNAPRQWRIGMSQANNAEPWRQAMNDQIAAAAARYPHIRIEFTDARQNNAQQVADVETFLQQGIDLLIISPNEATPLTNIVAQAFQRGIPVIVLDRKVRGDQYTMWIGADNRLIGRKAGEYTARWCREQQRSPCNVIELRGLEGSTPAQERGDGFREGIAGNPDVRIIASQNADWLAERAAPLSRAMLEANPVVDVVYAHNDPMAIASFTMARDLGRDPDSILFIGIDALPTPDGGIQAVRQGQLDVTYVYPTGGAEAVEWAIRILERGETPPREVILDTEEVTRANADALWQKYGGR</sequence>
<comment type="similarity">
    <text evidence="2">Belongs to the bacterial solute-binding protein 2 family.</text>
</comment>
<dbReference type="PANTHER" id="PTHR46847:SF1">
    <property type="entry name" value="D-ALLOSE-BINDING PERIPLASMIC PROTEIN-RELATED"/>
    <property type="match status" value="1"/>
</dbReference>
<dbReference type="EMBL" id="CP000804">
    <property type="protein sequence ID" value="ABU56983.1"/>
    <property type="molecule type" value="Genomic_DNA"/>
</dbReference>
<evidence type="ECO:0000313" key="6">
    <source>
        <dbReference type="EMBL" id="ABU56983.1"/>
    </source>
</evidence>
<evidence type="ECO:0000313" key="7">
    <source>
        <dbReference type="Proteomes" id="UP000000263"/>
    </source>
</evidence>
<dbReference type="HOGENOM" id="CLU_037628_3_2_0"/>
<feature type="chain" id="PRO_5002713992" evidence="4">
    <location>
        <begin position="25"/>
        <end position="330"/>
    </location>
</feature>
<evidence type="ECO:0000256" key="2">
    <source>
        <dbReference type="ARBA" id="ARBA00007639"/>
    </source>
</evidence>
<feature type="signal peptide" evidence="4">
    <location>
        <begin position="1"/>
        <end position="24"/>
    </location>
</feature>
<dbReference type="AlphaFoldDB" id="A7NHN6"/>
<dbReference type="Gene3D" id="3.40.50.2300">
    <property type="match status" value="2"/>
</dbReference>
<dbReference type="Proteomes" id="UP000000263">
    <property type="component" value="Chromosome"/>
</dbReference>
<proteinExistence type="inferred from homology"/>
<feature type="domain" description="Periplasmic binding protein" evidence="5">
    <location>
        <begin position="41"/>
        <end position="299"/>
    </location>
</feature>
<reference evidence="6 7" key="1">
    <citation type="submission" date="2007-08" db="EMBL/GenBank/DDBJ databases">
        <title>Complete sequence of Roseiflexus castenholzii DSM 13941.</title>
        <authorList>
            <consortium name="US DOE Joint Genome Institute"/>
            <person name="Copeland A."/>
            <person name="Lucas S."/>
            <person name="Lapidus A."/>
            <person name="Barry K."/>
            <person name="Glavina del Rio T."/>
            <person name="Dalin E."/>
            <person name="Tice H."/>
            <person name="Pitluck S."/>
            <person name="Thompson L.S."/>
            <person name="Brettin T."/>
            <person name="Bruce D."/>
            <person name="Detter J.C."/>
            <person name="Han C."/>
            <person name="Tapia R."/>
            <person name="Schmutz J."/>
            <person name="Larimer F."/>
            <person name="Land M."/>
            <person name="Hauser L."/>
            <person name="Kyrpides N."/>
            <person name="Mikhailova N."/>
            <person name="Bryant D.A."/>
            <person name="Hanada S."/>
            <person name="Tsukatani Y."/>
            <person name="Richardson P."/>
        </authorList>
    </citation>
    <scope>NUCLEOTIDE SEQUENCE [LARGE SCALE GENOMIC DNA]</scope>
    <source>
        <strain evidence="7">DSM 13941 / HLO8</strain>
    </source>
</reference>
<gene>
    <name evidence="6" type="ordered locus">Rcas_0867</name>
</gene>
<dbReference type="Pfam" id="PF13407">
    <property type="entry name" value="Peripla_BP_4"/>
    <property type="match status" value="1"/>
</dbReference>
<dbReference type="STRING" id="383372.Rcas_0867"/>
<keyword evidence="7" id="KW-1185">Reference proteome</keyword>
<dbReference type="KEGG" id="rca:Rcas_0867"/>